<gene>
    <name evidence="4" type="ORF">AWH56_011880</name>
    <name evidence="3" type="ORF">AWH56_07175</name>
    <name evidence="2" type="ORF">AWH56_10930</name>
</gene>
<evidence type="ECO:0000313" key="5">
    <source>
        <dbReference type="Proteomes" id="UP000180175"/>
    </source>
</evidence>
<dbReference type="AlphaFoldDB" id="A0A1S2M860"/>
<evidence type="ECO:0000313" key="2">
    <source>
        <dbReference type="EMBL" id="OIJ16458.1"/>
    </source>
</evidence>
<keyword evidence="5" id="KW-1185">Reference proteome</keyword>
<sequence>MKYFPYFLSIFGFFLTIILYFLLERYISVDWFVYNYYGNTSDDGTRFEAEIAWLPLLLAVLVSYFGWKLGKRKR</sequence>
<feature type="transmembrane region" description="Helical" evidence="1">
    <location>
        <begin position="7"/>
        <end position="27"/>
    </location>
</feature>
<reference evidence="4 5" key="2">
    <citation type="journal article" date="2017" name="Genome Announc.">
        <title>Draft Genome Sequences of Four Alkaliphilic Bacteria Belonging to the Anaerobacillus Genus.</title>
        <authorList>
            <person name="Bassil N.M."/>
            <person name="Lloyd J.R."/>
        </authorList>
    </citation>
    <scope>NUCLEOTIDE SEQUENCE [LARGE SCALE GENOMIC DNA]</scope>
    <source>
        <strain evidence="4 5">NB2006</strain>
    </source>
</reference>
<keyword evidence="1" id="KW-0812">Transmembrane</keyword>
<evidence type="ECO:0000256" key="1">
    <source>
        <dbReference type="SAM" id="Phobius"/>
    </source>
</evidence>
<reference evidence="4" key="4">
    <citation type="submission" date="2020-10" db="EMBL/GenBank/DDBJ databases">
        <authorList>
            <person name="Bassil N.M."/>
            <person name="Lloyd J.R."/>
        </authorList>
    </citation>
    <scope>NUCLEOTIDE SEQUENCE</scope>
    <source>
        <strain evidence="4">NB2006</strain>
    </source>
</reference>
<reference evidence="4 5" key="3">
    <citation type="journal article" date="2019" name="Int. J. Syst. Evol. Microbiol.">
        <title>Anaerobacillus isosaccharinicus sp. nov., an alkaliphilic bacterium which degrades isosaccharinic acid.</title>
        <authorList>
            <person name="Bassil N.M."/>
            <person name="Lloyd J.R."/>
        </authorList>
    </citation>
    <scope>NUCLEOTIDE SEQUENCE [LARGE SCALE GENOMIC DNA]</scope>
    <source>
        <strain evidence="4 5">NB2006</strain>
    </source>
</reference>
<reference evidence="3 5" key="1">
    <citation type="submission" date="2016-10" db="EMBL/GenBank/DDBJ databases">
        <title>Draft genome sequences of four alkaliphilic bacteria belonging to the Anaerobacillus genus.</title>
        <authorList>
            <person name="Bassil N.M."/>
            <person name="Lloyd J.R."/>
        </authorList>
    </citation>
    <scope>NUCLEOTIDE SEQUENCE [LARGE SCALE GENOMIC DNA]</scope>
    <source>
        <strain evidence="3 5">NB2006</strain>
    </source>
</reference>
<evidence type="ECO:0000313" key="4">
    <source>
        <dbReference type="EMBL" id="QOY38167.1"/>
    </source>
</evidence>
<dbReference type="RefSeq" id="WP_071316486.1">
    <property type="nucleotide sequence ID" value="NZ_CP063356.2"/>
</dbReference>
<keyword evidence="1" id="KW-1133">Transmembrane helix</keyword>
<dbReference type="EMBL" id="CP063356">
    <property type="protein sequence ID" value="QOY38167.1"/>
    <property type="molecule type" value="Genomic_DNA"/>
</dbReference>
<protein>
    <submittedName>
        <fullName evidence="3">Uncharacterized protein</fullName>
    </submittedName>
</protein>
<evidence type="ECO:0000313" key="3">
    <source>
        <dbReference type="EMBL" id="OIJ20851.1"/>
    </source>
</evidence>
<dbReference type="EMBL" id="LQXD01000099">
    <property type="protein sequence ID" value="OIJ16458.1"/>
    <property type="molecule type" value="Genomic_DNA"/>
</dbReference>
<dbReference type="OrthoDB" id="2887201at2"/>
<feature type="transmembrane region" description="Helical" evidence="1">
    <location>
        <begin position="47"/>
        <end position="67"/>
    </location>
</feature>
<proteinExistence type="predicted"/>
<organism evidence="3 5">
    <name type="scientific">Anaerobacillus isosaccharinicus</name>
    <dbReference type="NCBI Taxonomy" id="1532552"/>
    <lineage>
        <taxon>Bacteria</taxon>
        <taxon>Bacillati</taxon>
        <taxon>Bacillota</taxon>
        <taxon>Bacilli</taxon>
        <taxon>Bacillales</taxon>
        <taxon>Bacillaceae</taxon>
        <taxon>Anaerobacillus</taxon>
    </lineage>
</organism>
<name>A0A1S2M860_9BACI</name>
<accession>A0A1S2M860</accession>
<keyword evidence="1" id="KW-0472">Membrane</keyword>
<dbReference type="Proteomes" id="UP000180175">
    <property type="component" value="Chromosome"/>
</dbReference>
<dbReference type="EMBL" id="LQXD01000065">
    <property type="protein sequence ID" value="OIJ20851.1"/>
    <property type="molecule type" value="Genomic_DNA"/>
</dbReference>
<dbReference type="KEGG" id="aia:AWH56_011880"/>